<dbReference type="Pfam" id="PF01895">
    <property type="entry name" value="PhoU"/>
    <property type="match status" value="2"/>
</dbReference>
<dbReference type="InterPro" id="IPR004633">
    <property type="entry name" value="NaPi_cotrn-rel/YqeW-like"/>
</dbReference>
<keyword evidence="4 6" id="KW-1133">Transmembrane helix</keyword>
<evidence type="ECO:0000256" key="6">
    <source>
        <dbReference type="SAM" id="Phobius"/>
    </source>
</evidence>
<dbReference type="InterPro" id="IPR038078">
    <property type="entry name" value="PhoU-like_sf"/>
</dbReference>
<keyword evidence="9" id="KW-1185">Reference proteome</keyword>
<reference evidence="8" key="1">
    <citation type="submission" date="2020-07" db="EMBL/GenBank/DDBJ databases">
        <title>Genomic analysis of a strain of Sedimentibacter Hydroxybenzoicus DSM7310.</title>
        <authorList>
            <person name="Ma S."/>
        </authorList>
    </citation>
    <scope>NUCLEOTIDE SEQUENCE</scope>
    <source>
        <strain evidence="8">DSM 7310</strain>
    </source>
</reference>
<keyword evidence="5 6" id="KW-0472">Membrane</keyword>
<dbReference type="InterPro" id="IPR003841">
    <property type="entry name" value="Na/Pi_transpt"/>
</dbReference>
<feature type="domain" description="PhoU" evidence="7">
    <location>
        <begin position="340"/>
        <end position="426"/>
    </location>
</feature>
<dbReference type="RefSeq" id="WP_179239210.1">
    <property type="nucleotide sequence ID" value="NZ_JACBNQ010000022.1"/>
</dbReference>
<feature type="transmembrane region" description="Helical" evidence="6">
    <location>
        <begin position="237"/>
        <end position="256"/>
    </location>
</feature>
<dbReference type="Proteomes" id="UP000611629">
    <property type="component" value="Unassembled WGS sequence"/>
</dbReference>
<evidence type="ECO:0000256" key="1">
    <source>
        <dbReference type="ARBA" id="ARBA00004651"/>
    </source>
</evidence>
<dbReference type="AlphaFoldDB" id="A0A974BMD5"/>
<name>A0A974BMD5_SEDHY</name>
<protein>
    <submittedName>
        <fullName evidence="8">Na/Pi cotransporter family protein</fullName>
    </submittedName>
</protein>
<dbReference type="NCBIfam" id="NF037997">
    <property type="entry name" value="Na_Pi_symport"/>
    <property type="match status" value="1"/>
</dbReference>
<organism evidence="8 9">
    <name type="scientific">Sedimentibacter hydroxybenzoicus DSM 7310</name>
    <dbReference type="NCBI Taxonomy" id="1123245"/>
    <lineage>
        <taxon>Bacteria</taxon>
        <taxon>Bacillati</taxon>
        <taxon>Bacillota</taxon>
        <taxon>Tissierellia</taxon>
        <taxon>Sedimentibacter</taxon>
    </lineage>
</organism>
<dbReference type="SUPFAM" id="SSF109755">
    <property type="entry name" value="PhoU-like"/>
    <property type="match status" value="1"/>
</dbReference>
<proteinExistence type="predicted"/>
<feature type="transmembrane region" description="Helical" evidence="6">
    <location>
        <begin position="171"/>
        <end position="197"/>
    </location>
</feature>
<feature type="domain" description="PhoU" evidence="7">
    <location>
        <begin position="444"/>
        <end position="529"/>
    </location>
</feature>
<keyword evidence="3 6" id="KW-0812">Transmembrane</keyword>
<dbReference type="GO" id="GO:0044341">
    <property type="term" value="P:sodium-dependent phosphate transport"/>
    <property type="evidence" value="ECO:0007669"/>
    <property type="project" value="InterPro"/>
</dbReference>
<sequence>MSIAISLIGGLGLFLFGMSYMSDGLQKAAGSKMKDILAALTKNRLMGVLVGALVTGVIQSSSATTVMVVGFVNAGLMNLNQAVGIIMGANIGTTVTAFLVSLNITQFATLMVGVGVFMYLASKKKKIKSIAEVIIGFGILFIGMKLMGDAMKPLQSNPMFTGLITKFNNPYLGILVGFIITAILQSSSATTGLLIAVATTGVITFEQAFPIVFGQNIGTCVTALLASIGANKTAKRAAVIHLLFNISGTLLFMIFLRGPVEWIIFNMVPNYVPQEIAAGHIFFNIINVVIMLPFANLLVKISQILIKDNGDETQQVTKYIDDRLLVTPSIALTQASKEVLHLGNLALKEFETAIKAFFTNDEETALKVFEIELNVNELNKKTIEYLVKLDKVSLTNYEKDKLVVLLNSINDIERIGDHADNIGELVLDKIENKIIFSDQANEDLREMFEETKKMYKETLTVIATMDCDECNKIIANDDIVDEMYKNLRKNHIERLNNFVCEPSAGIVFLDIISNLERIGDHSTNIAESILEAVANKNEKKS</sequence>
<dbReference type="PANTHER" id="PTHR10010:SF46">
    <property type="entry name" value="SODIUM-DEPENDENT PHOSPHATE TRANSPORT PROTEIN 2B"/>
    <property type="match status" value="1"/>
</dbReference>
<evidence type="ECO:0000313" key="8">
    <source>
        <dbReference type="EMBL" id="NYB75506.1"/>
    </source>
</evidence>
<dbReference type="EMBL" id="JACBNQ010000022">
    <property type="protein sequence ID" value="NYB75506.1"/>
    <property type="molecule type" value="Genomic_DNA"/>
</dbReference>
<dbReference type="GO" id="GO:0005436">
    <property type="term" value="F:sodium:phosphate symporter activity"/>
    <property type="evidence" value="ECO:0007669"/>
    <property type="project" value="InterPro"/>
</dbReference>
<evidence type="ECO:0000256" key="4">
    <source>
        <dbReference type="ARBA" id="ARBA00022989"/>
    </source>
</evidence>
<evidence type="ECO:0000256" key="2">
    <source>
        <dbReference type="ARBA" id="ARBA00022475"/>
    </source>
</evidence>
<accession>A0A974BMD5</accession>
<feature type="transmembrane region" description="Helical" evidence="6">
    <location>
        <begin position="104"/>
        <end position="121"/>
    </location>
</feature>
<gene>
    <name evidence="8" type="ORF">HZF24_15265</name>
</gene>
<evidence type="ECO:0000259" key="7">
    <source>
        <dbReference type="Pfam" id="PF01895"/>
    </source>
</evidence>
<evidence type="ECO:0000256" key="5">
    <source>
        <dbReference type="ARBA" id="ARBA00023136"/>
    </source>
</evidence>
<dbReference type="InterPro" id="IPR026022">
    <property type="entry name" value="PhoU_dom"/>
</dbReference>
<feature type="transmembrane region" description="Helical" evidence="6">
    <location>
        <begin position="276"/>
        <end position="299"/>
    </location>
</feature>
<dbReference type="NCBIfam" id="TIGR00704">
    <property type="entry name" value="NaPi_cotrn_rel"/>
    <property type="match status" value="1"/>
</dbReference>
<keyword evidence="2" id="KW-1003">Cell membrane</keyword>
<evidence type="ECO:0000313" key="9">
    <source>
        <dbReference type="Proteomes" id="UP000611629"/>
    </source>
</evidence>
<comment type="subcellular location">
    <subcellularLocation>
        <location evidence="1">Cell membrane</location>
        <topology evidence="1">Multi-pass membrane protein</topology>
    </subcellularLocation>
</comment>
<evidence type="ECO:0000256" key="3">
    <source>
        <dbReference type="ARBA" id="ARBA00022692"/>
    </source>
</evidence>
<comment type="caution">
    <text evidence="8">The sequence shown here is derived from an EMBL/GenBank/DDBJ whole genome shotgun (WGS) entry which is preliminary data.</text>
</comment>
<dbReference type="Pfam" id="PF02690">
    <property type="entry name" value="Na_Pi_cotrans"/>
    <property type="match status" value="1"/>
</dbReference>
<dbReference type="Gene3D" id="1.20.58.220">
    <property type="entry name" value="Phosphate transport system protein phou homolog 2, domain 2"/>
    <property type="match status" value="1"/>
</dbReference>
<dbReference type="PANTHER" id="PTHR10010">
    <property type="entry name" value="SOLUTE CARRIER FAMILY 34 SODIUM PHOSPHATE , MEMBER 2-RELATED"/>
    <property type="match status" value="1"/>
</dbReference>
<dbReference type="GO" id="GO:0005886">
    <property type="term" value="C:plasma membrane"/>
    <property type="evidence" value="ECO:0007669"/>
    <property type="project" value="UniProtKB-SubCell"/>
</dbReference>